<dbReference type="GO" id="GO:0006334">
    <property type="term" value="P:nucleosome assembly"/>
    <property type="evidence" value="ECO:0007669"/>
    <property type="project" value="InterPro"/>
</dbReference>
<dbReference type="GO" id="GO:0042393">
    <property type="term" value="F:histone binding"/>
    <property type="evidence" value="ECO:0007669"/>
    <property type="project" value="UniProtKB-ARBA"/>
</dbReference>
<name>A0A7J8WTU3_GOSAI</name>
<dbReference type="EMBL" id="JABFAA010000003">
    <property type="protein sequence ID" value="MBA0678322.1"/>
    <property type="molecule type" value="Genomic_DNA"/>
</dbReference>
<dbReference type="AlphaFoldDB" id="A0A7J8WTU3"/>
<dbReference type="InterPro" id="IPR002164">
    <property type="entry name" value="NAP_family"/>
</dbReference>
<evidence type="ECO:0000313" key="4">
    <source>
        <dbReference type="EMBL" id="MBA0678322.1"/>
    </source>
</evidence>
<gene>
    <name evidence="4" type="ORF">Goari_019676</name>
</gene>
<accession>A0A7J8WTU3</accession>
<comment type="caution">
    <text evidence="4">The sequence shown here is derived from an EMBL/GenBank/DDBJ whole genome shotgun (WGS) entry which is preliminary data.</text>
</comment>
<keyword evidence="2" id="KW-0143">Chaperone</keyword>
<evidence type="ECO:0000256" key="2">
    <source>
        <dbReference type="ARBA" id="ARBA00023186"/>
    </source>
</evidence>
<evidence type="ECO:0000256" key="1">
    <source>
        <dbReference type="ARBA" id="ARBA00009947"/>
    </source>
</evidence>
<comment type="similarity">
    <text evidence="1 3">Belongs to the nucleosome assembly protein (NAP) family.</text>
</comment>
<dbReference type="Proteomes" id="UP000593577">
    <property type="component" value="Unassembled WGS sequence"/>
</dbReference>
<evidence type="ECO:0000313" key="5">
    <source>
        <dbReference type="Proteomes" id="UP000593577"/>
    </source>
</evidence>
<keyword evidence="5" id="KW-1185">Reference proteome</keyword>
<dbReference type="SUPFAM" id="SSF143113">
    <property type="entry name" value="NAP-like"/>
    <property type="match status" value="1"/>
</dbReference>
<dbReference type="GO" id="GO:0000724">
    <property type="term" value="P:double-strand break repair via homologous recombination"/>
    <property type="evidence" value="ECO:0007669"/>
    <property type="project" value="UniProtKB-ARBA"/>
</dbReference>
<proteinExistence type="inferred from homology"/>
<dbReference type="GO" id="GO:0005634">
    <property type="term" value="C:nucleus"/>
    <property type="evidence" value="ECO:0007669"/>
    <property type="project" value="InterPro"/>
</dbReference>
<evidence type="ECO:0000256" key="3">
    <source>
        <dbReference type="RuleBase" id="RU003876"/>
    </source>
</evidence>
<dbReference type="Gene3D" id="3.30.1120.90">
    <property type="entry name" value="Nucleosome assembly protein"/>
    <property type="match status" value="1"/>
</dbReference>
<organism evidence="4 5">
    <name type="scientific">Gossypium aridum</name>
    <name type="common">American cotton</name>
    <name type="synonym">Erioxylum aridum</name>
    <dbReference type="NCBI Taxonomy" id="34290"/>
    <lineage>
        <taxon>Eukaryota</taxon>
        <taxon>Viridiplantae</taxon>
        <taxon>Streptophyta</taxon>
        <taxon>Embryophyta</taxon>
        <taxon>Tracheophyta</taxon>
        <taxon>Spermatophyta</taxon>
        <taxon>Magnoliopsida</taxon>
        <taxon>eudicotyledons</taxon>
        <taxon>Gunneridae</taxon>
        <taxon>Pentapetalae</taxon>
        <taxon>rosids</taxon>
        <taxon>malvids</taxon>
        <taxon>Malvales</taxon>
        <taxon>Malvaceae</taxon>
        <taxon>Malvoideae</taxon>
        <taxon>Gossypium</taxon>
    </lineage>
</organism>
<protein>
    <submittedName>
        <fullName evidence="4">Uncharacterized protein</fullName>
    </submittedName>
</protein>
<sequence>MVNNLNFNSNPYFENTKLTKTFTFLDDGTKITATPIKWKEGKGLPNGVNHEKKGNKRQLAEERFVYHTLTLCGVLCYRSWIGGWTGQAAGY</sequence>
<reference evidence="4 5" key="1">
    <citation type="journal article" date="2019" name="Genome Biol. Evol.">
        <title>Insights into the evolution of the New World diploid cottons (Gossypium, subgenus Houzingenia) based on genome sequencing.</title>
        <authorList>
            <person name="Grover C.E."/>
            <person name="Arick M.A. 2nd"/>
            <person name="Thrash A."/>
            <person name="Conover J.L."/>
            <person name="Sanders W.S."/>
            <person name="Peterson D.G."/>
            <person name="Frelichowski J.E."/>
            <person name="Scheffler J.A."/>
            <person name="Scheffler B.E."/>
            <person name="Wendel J.F."/>
        </authorList>
    </citation>
    <scope>NUCLEOTIDE SEQUENCE [LARGE SCALE GENOMIC DNA]</scope>
    <source>
        <strain evidence="4">185</strain>
        <tissue evidence="4">Leaf</tissue>
    </source>
</reference>
<dbReference type="PANTHER" id="PTHR11875">
    <property type="entry name" value="TESTIS-SPECIFIC Y-ENCODED PROTEIN"/>
    <property type="match status" value="1"/>
</dbReference>
<dbReference type="InterPro" id="IPR037231">
    <property type="entry name" value="NAP-like_sf"/>
</dbReference>
<dbReference type="Pfam" id="PF00956">
    <property type="entry name" value="NAP"/>
    <property type="match status" value="1"/>
</dbReference>